<dbReference type="EMBL" id="JBBPBK010000002">
    <property type="protein sequence ID" value="KAK9290624.1"/>
    <property type="molecule type" value="Genomic_DNA"/>
</dbReference>
<evidence type="ECO:0000259" key="4">
    <source>
        <dbReference type="PROSITE" id="PS50102"/>
    </source>
</evidence>
<dbReference type="PROSITE" id="PS50102">
    <property type="entry name" value="RRM"/>
    <property type="match status" value="2"/>
</dbReference>
<gene>
    <name evidence="5" type="ORF">L1049_008796</name>
</gene>
<dbReference type="Pfam" id="PF00076">
    <property type="entry name" value="RRM_1"/>
    <property type="match status" value="2"/>
</dbReference>
<dbReference type="AlphaFoldDB" id="A0AAP0S7B3"/>
<dbReference type="GO" id="GO:0000398">
    <property type="term" value="P:mRNA splicing, via spliceosome"/>
    <property type="evidence" value="ECO:0007669"/>
    <property type="project" value="TreeGrafter"/>
</dbReference>
<dbReference type="GO" id="GO:0030626">
    <property type="term" value="F:U12 snRNA binding"/>
    <property type="evidence" value="ECO:0007669"/>
    <property type="project" value="TreeGrafter"/>
</dbReference>
<comment type="caution">
    <text evidence="5">The sequence shown here is derived from an EMBL/GenBank/DDBJ whole genome shotgun (WGS) entry which is preliminary data.</text>
</comment>
<dbReference type="InterPro" id="IPR045164">
    <property type="entry name" value="RBM41/RNPC3"/>
</dbReference>
<dbReference type="InterPro" id="IPR035979">
    <property type="entry name" value="RBD_domain_sf"/>
</dbReference>
<evidence type="ECO:0000256" key="2">
    <source>
        <dbReference type="PROSITE-ProRule" id="PRU00176"/>
    </source>
</evidence>
<keyword evidence="6" id="KW-1185">Reference proteome</keyword>
<organism evidence="5 6">
    <name type="scientific">Liquidambar formosana</name>
    <name type="common">Formosan gum</name>
    <dbReference type="NCBI Taxonomy" id="63359"/>
    <lineage>
        <taxon>Eukaryota</taxon>
        <taxon>Viridiplantae</taxon>
        <taxon>Streptophyta</taxon>
        <taxon>Embryophyta</taxon>
        <taxon>Tracheophyta</taxon>
        <taxon>Spermatophyta</taxon>
        <taxon>Magnoliopsida</taxon>
        <taxon>eudicotyledons</taxon>
        <taxon>Gunneridae</taxon>
        <taxon>Pentapetalae</taxon>
        <taxon>Saxifragales</taxon>
        <taxon>Altingiaceae</taxon>
        <taxon>Liquidambar</taxon>
    </lineage>
</organism>
<dbReference type="GO" id="GO:0097157">
    <property type="term" value="F:pre-mRNA intronic binding"/>
    <property type="evidence" value="ECO:0007669"/>
    <property type="project" value="TreeGrafter"/>
</dbReference>
<dbReference type="Proteomes" id="UP001415857">
    <property type="component" value="Unassembled WGS sequence"/>
</dbReference>
<dbReference type="PANTHER" id="PTHR16105:SF0">
    <property type="entry name" value="RNA-BINDING REGION-CONTAINING PROTEIN 3"/>
    <property type="match status" value="1"/>
</dbReference>
<evidence type="ECO:0000313" key="6">
    <source>
        <dbReference type="Proteomes" id="UP001415857"/>
    </source>
</evidence>
<feature type="region of interest" description="Disordered" evidence="3">
    <location>
        <begin position="227"/>
        <end position="276"/>
    </location>
</feature>
<dbReference type="GO" id="GO:0005689">
    <property type="term" value="C:U12-type spliceosomal complex"/>
    <property type="evidence" value="ECO:0007669"/>
    <property type="project" value="TreeGrafter"/>
</dbReference>
<reference evidence="5 6" key="1">
    <citation type="journal article" date="2024" name="Plant J.">
        <title>Genome sequences and population genomics reveal climatic adaptation and genomic divergence between two closely related sweetgum species.</title>
        <authorList>
            <person name="Xu W.Q."/>
            <person name="Ren C.Q."/>
            <person name="Zhang X.Y."/>
            <person name="Comes H.P."/>
            <person name="Liu X.H."/>
            <person name="Li Y.G."/>
            <person name="Kettle C.J."/>
            <person name="Jalonen R."/>
            <person name="Gaisberger H."/>
            <person name="Ma Y.Z."/>
            <person name="Qiu Y.X."/>
        </authorList>
    </citation>
    <scope>NUCLEOTIDE SEQUENCE [LARGE SCALE GENOMIC DNA]</scope>
    <source>
        <strain evidence="5">Hangzhou</strain>
    </source>
</reference>
<keyword evidence="1 2" id="KW-0694">RNA-binding</keyword>
<dbReference type="CDD" id="cd12239">
    <property type="entry name" value="RRM2_RBM40_like"/>
    <property type="match status" value="1"/>
</dbReference>
<evidence type="ECO:0000256" key="1">
    <source>
        <dbReference type="ARBA" id="ARBA00022884"/>
    </source>
</evidence>
<evidence type="ECO:0000313" key="5">
    <source>
        <dbReference type="EMBL" id="KAK9290624.1"/>
    </source>
</evidence>
<dbReference type="FunFam" id="3.30.70.330:FF:000409">
    <property type="entry name" value="U11/U12 small nuclear ribonucleoprotein 65 kDa protein"/>
    <property type="match status" value="1"/>
</dbReference>
<dbReference type="Gene3D" id="3.30.70.330">
    <property type="match status" value="2"/>
</dbReference>
<evidence type="ECO:0000256" key="3">
    <source>
        <dbReference type="SAM" id="MobiDB-lite"/>
    </source>
</evidence>
<accession>A0AAP0S7B3</accession>
<dbReference type="InterPro" id="IPR012677">
    <property type="entry name" value="Nucleotide-bd_a/b_plait_sf"/>
</dbReference>
<feature type="compositionally biased region" description="Pro residues" evidence="3">
    <location>
        <begin position="227"/>
        <end position="241"/>
    </location>
</feature>
<feature type="domain" description="RRM" evidence="4">
    <location>
        <begin position="386"/>
        <end position="468"/>
    </location>
</feature>
<feature type="domain" description="RRM" evidence="4">
    <location>
        <begin position="37"/>
        <end position="111"/>
    </location>
</feature>
<dbReference type="SUPFAM" id="SSF54928">
    <property type="entry name" value="RNA-binding domain, RBD"/>
    <property type="match status" value="1"/>
</dbReference>
<sequence>MAAVPPSQPFMNPQMHHVGYQGTDEITLNPLEAESPATLLIRHLPEAITHEALSRLFSYYGATSVHPCTSGRMRNCAFVDFKNEALASQAQRQFNGLRFLGKVLSVERASKPTEGTKLQKPEAQIGKDFTSPTSLMKDATGTRDFNEGSKPGSLPASEPVAARLGVDYPFPPHLEYAYPPPDGHILTNILNALIAVPRFYTQVLHLMNKMNIPAPFRMALPTPPLPPSVPAPPPPPPPSVPAKPLLADLSSGESEMESSDEEVNDKAPGVKKHGRKRVKREAIVGPAVDKDVAHEAVGLKPATLVPKEIPIIKKKNPVLQIKIAPKPIQNEHKDDGIMKELGDPEEEGLALKPYATTEELQSGKMPPEETLSLPMFKNYTAGNPASVLYIKNLSKDVVADDFYFIFGSLFGSLDGAKSSLSVKLMQEGRMRGQAFVTFPSVELAHHALNLANGYLFKGKPMIIQFGRNPASAKAN</sequence>
<name>A0AAP0S7B3_LIQFO</name>
<feature type="compositionally biased region" description="Acidic residues" evidence="3">
    <location>
        <begin position="254"/>
        <end position="263"/>
    </location>
</feature>
<feature type="region of interest" description="Disordered" evidence="3">
    <location>
        <begin position="128"/>
        <end position="157"/>
    </location>
</feature>
<dbReference type="PANTHER" id="PTHR16105">
    <property type="entry name" value="RNA-BINDING REGION-CONTAINING PROTEIN 3"/>
    <property type="match status" value="1"/>
</dbReference>
<dbReference type="SMART" id="SM00360">
    <property type="entry name" value="RRM"/>
    <property type="match status" value="2"/>
</dbReference>
<protein>
    <recommendedName>
        <fullName evidence="4">RRM domain-containing protein</fullName>
    </recommendedName>
</protein>
<dbReference type="InterPro" id="IPR000504">
    <property type="entry name" value="RRM_dom"/>
</dbReference>
<feature type="compositionally biased region" description="Low complexity" evidence="3">
    <location>
        <begin position="242"/>
        <end position="253"/>
    </location>
</feature>
<proteinExistence type="predicted"/>